<dbReference type="InterPro" id="IPR029062">
    <property type="entry name" value="Class_I_gatase-like"/>
</dbReference>
<evidence type="ECO:0000256" key="11">
    <source>
        <dbReference type="PIRSR" id="PIRSR000495-1"/>
    </source>
</evidence>
<evidence type="ECO:0000259" key="12">
    <source>
        <dbReference type="Pfam" id="PF00117"/>
    </source>
</evidence>
<evidence type="ECO:0000256" key="1">
    <source>
        <dbReference type="ARBA" id="ARBA00005091"/>
    </source>
</evidence>
<name>M1LXI0_9PROT</name>
<dbReference type="GO" id="GO:0000107">
    <property type="term" value="F:imidazoleglycerol-phosphate synthase activity"/>
    <property type="evidence" value="ECO:0007669"/>
    <property type="project" value="UniProtKB-UniRule"/>
</dbReference>
<keyword evidence="7 10" id="KW-0456">Lyase</keyword>
<comment type="function">
    <text evidence="10">IGPS catalyzes the conversion of PRFAR and glutamine to IGP, AICAR and glutamate. The HisH subunit catalyzes the hydrolysis of glutamine to glutamate and ammonia as part of the synthesis of IGP and AICAR. The resulting ammonia molecule is channeled to the active site of HisF.</text>
</comment>
<accession>M1LXI0</accession>
<keyword evidence="5 10" id="KW-0315">Glutamine amidotransferase</keyword>
<organism evidence="13 14">
    <name type="scientific">Candidatus Kinetoplastidibacterium galati TCC219</name>
    <dbReference type="NCBI Taxonomy" id="1208921"/>
    <lineage>
        <taxon>Bacteria</taxon>
        <taxon>Pseudomonadati</taxon>
        <taxon>Pseudomonadota</taxon>
        <taxon>Betaproteobacteria</taxon>
        <taxon>Candidatus Kinetoplastidibacterium</taxon>
    </lineage>
</organism>
<dbReference type="PATRIC" id="fig|1208921.3.peg.20"/>
<evidence type="ECO:0000256" key="5">
    <source>
        <dbReference type="ARBA" id="ARBA00022962"/>
    </source>
</evidence>
<evidence type="ECO:0000256" key="8">
    <source>
        <dbReference type="ARBA" id="ARBA00047838"/>
    </source>
</evidence>
<keyword evidence="13" id="KW-0808">Transferase</keyword>
<dbReference type="AlphaFoldDB" id="M1LXI0"/>
<feature type="active site" evidence="10 11">
    <location>
        <position position="227"/>
    </location>
</feature>
<comment type="pathway">
    <text evidence="1 10">Amino-acid biosynthesis; L-histidine biosynthesis; L-histidine from 5-phospho-alpha-D-ribose 1-diphosphate: step 5/9.</text>
</comment>
<comment type="catalytic activity">
    <reaction evidence="9 10">
        <text>L-glutamine + H2O = L-glutamate + NH4(+)</text>
        <dbReference type="Rhea" id="RHEA:15889"/>
        <dbReference type="ChEBI" id="CHEBI:15377"/>
        <dbReference type="ChEBI" id="CHEBI:28938"/>
        <dbReference type="ChEBI" id="CHEBI:29985"/>
        <dbReference type="ChEBI" id="CHEBI:58359"/>
        <dbReference type="EC" id="3.5.1.2"/>
    </reaction>
</comment>
<evidence type="ECO:0000313" key="13">
    <source>
        <dbReference type="EMBL" id="AGF48746.1"/>
    </source>
</evidence>
<dbReference type="PIRSF" id="PIRSF000495">
    <property type="entry name" value="Amidotransf_hisH"/>
    <property type="match status" value="1"/>
</dbReference>
<comment type="catalytic activity">
    <reaction evidence="8 10">
        <text>5-[(5-phospho-1-deoxy-D-ribulos-1-ylimino)methylamino]-1-(5-phospho-beta-D-ribosyl)imidazole-4-carboxamide + L-glutamine = D-erythro-1-(imidazol-4-yl)glycerol 3-phosphate + 5-amino-1-(5-phospho-beta-D-ribosyl)imidazole-4-carboxamide + L-glutamate + H(+)</text>
        <dbReference type="Rhea" id="RHEA:24793"/>
        <dbReference type="ChEBI" id="CHEBI:15378"/>
        <dbReference type="ChEBI" id="CHEBI:29985"/>
        <dbReference type="ChEBI" id="CHEBI:58278"/>
        <dbReference type="ChEBI" id="CHEBI:58359"/>
        <dbReference type="ChEBI" id="CHEBI:58475"/>
        <dbReference type="ChEBI" id="CHEBI:58525"/>
        <dbReference type="EC" id="4.3.2.10"/>
    </reaction>
</comment>
<dbReference type="NCBIfam" id="TIGR01855">
    <property type="entry name" value="IMP_synth_hisH"/>
    <property type="match status" value="1"/>
</dbReference>
<dbReference type="EC" id="3.5.1.2" evidence="10"/>
<dbReference type="EMBL" id="CP003806">
    <property type="protein sequence ID" value="AGF48746.1"/>
    <property type="molecule type" value="Genomic_DNA"/>
</dbReference>
<dbReference type="HOGENOM" id="CLU_071837_2_0_4"/>
<dbReference type="InterPro" id="IPR017926">
    <property type="entry name" value="GATASE"/>
</dbReference>
<keyword evidence="2 10" id="KW-0963">Cytoplasm</keyword>
<reference evidence="13 14" key="1">
    <citation type="journal article" date="2013" name="Genome Biol. Evol.">
        <title>Genome evolution and phylogenomic analysis of candidatus kinetoplastibacterium, the betaproteobacterial endosymbionts of strigomonas and angomonas.</title>
        <authorList>
            <person name="Alves J.M."/>
            <person name="Serrano M.G."/>
            <person name="Maia da Silva F."/>
            <person name="Voegtly L.J."/>
            <person name="Matveyev A.V."/>
            <person name="Teixeira M.M."/>
            <person name="Camargo E.P."/>
            <person name="Buck G.A."/>
        </authorList>
    </citation>
    <scope>NUCLEOTIDE SEQUENCE [LARGE SCALE GENOMIC DNA]</scope>
    <source>
        <strain evidence="13 14">TCC219</strain>
    </source>
</reference>
<dbReference type="GO" id="GO:0005737">
    <property type="term" value="C:cytoplasm"/>
    <property type="evidence" value="ECO:0007669"/>
    <property type="project" value="UniProtKB-SubCell"/>
</dbReference>
<dbReference type="GO" id="GO:0016829">
    <property type="term" value="F:lyase activity"/>
    <property type="evidence" value="ECO:0007669"/>
    <property type="project" value="UniProtKB-KW"/>
</dbReference>
<dbReference type="SUPFAM" id="SSF52317">
    <property type="entry name" value="Class I glutamine amidotransferase-like"/>
    <property type="match status" value="1"/>
</dbReference>
<dbReference type="PANTHER" id="PTHR42701:SF2">
    <property type="entry name" value="IMIDAZOLE GLYCEROL PHOSPHATE SYNTHASE SUBUNIT HISH 1"/>
    <property type="match status" value="1"/>
</dbReference>
<dbReference type="eggNOG" id="COG0118">
    <property type="taxonomic scope" value="Bacteria"/>
</dbReference>
<evidence type="ECO:0000313" key="14">
    <source>
        <dbReference type="Proteomes" id="UP000011658"/>
    </source>
</evidence>
<evidence type="ECO:0000256" key="10">
    <source>
        <dbReference type="HAMAP-Rule" id="MF_00278"/>
    </source>
</evidence>
<evidence type="ECO:0000256" key="9">
    <source>
        <dbReference type="ARBA" id="ARBA00049534"/>
    </source>
</evidence>
<dbReference type="PANTHER" id="PTHR42701">
    <property type="entry name" value="IMIDAZOLE GLYCEROL PHOSPHATE SYNTHASE SUBUNIT HISH"/>
    <property type="match status" value="1"/>
</dbReference>
<feature type="active site" description="Nucleophile" evidence="10 11">
    <location>
        <position position="107"/>
    </location>
</feature>
<proteinExistence type="inferred from homology"/>
<evidence type="ECO:0000256" key="7">
    <source>
        <dbReference type="ARBA" id="ARBA00023239"/>
    </source>
</evidence>
<dbReference type="PROSITE" id="PS51273">
    <property type="entry name" value="GATASE_TYPE_1"/>
    <property type="match status" value="1"/>
</dbReference>
<keyword evidence="14" id="KW-1185">Reference proteome</keyword>
<feature type="domain" description="Glutamine amidotransferase" evidence="12">
    <location>
        <begin position="31"/>
        <end position="231"/>
    </location>
</feature>
<protein>
    <recommendedName>
        <fullName evidence="10">Imidazole glycerol phosphate synthase subunit HisH</fullName>
        <ecNumber evidence="10">4.3.2.10</ecNumber>
    </recommendedName>
    <alternativeName>
        <fullName evidence="10">IGP synthase glutaminase subunit</fullName>
        <ecNumber evidence="10">3.5.1.2</ecNumber>
    </alternativeName>
    <alternativeName>
        <fullName evidence="10">IGP synthase subunit HisH</fullName>
    </alternativeName>
    <alternativeName>
        <fullName evidence="10">ImGP synthase subunit HisH</fullName>
        <shortName evidence="10">IGPS subunit HisH</shortName>
    </alternativeName>
</protein>
<dbReference type="CDD" id="cd01748">
    <property type="entry name" value="GATase1_IGP_Synthase"/>
    <property type="match status" value="1"/>
</dbReference>
<feature type="active site" evidence="10 11">
    <location>
        <position position="225"/>
    </location>
</feature>
<dbReference type="KEGG" id="kga:ST1E_0249"/>
<evidence type="ECO:0000256" key="3">
    <source>
        <dbReference type="ARBA" id="ARBA00022605"/>
    </source>
</evidence>
<evidence type="ECO:0000256" key="2">
    <source>
        <dbReference type="ARBA" id="ARBA00022490"/>
    </source>
</evidence>
<keyword evidence="13" id="KW-0328">Glycosyltransferase</keyword>
<dbReference type="GO" id="GO:0000105">
    <property type="term" value="P:L-histidine biosynthetic process"/>
    <property type="evidence" value="ECO:0007669"/>
    <property type="project" value="UniProtKB-UniRule"/>
</dbReference>
<dbReference type="STRING" id="1208921.ST1E_0249"/>
<keyword evidence="6 10" id="KW-0368">Histidine biosynthesis</keyword>
<dbReference type="UniPathway" id="UPA00031">
    <property type="reaction ID" value="UER00010"/>
</dbReference>
<keyword evidence="3 10" id="KW-0028">Amino-acid biosynthesis</keyword>
<dbReference type="HAMAP" id="MF_00278">
    <property type="entry name" value="HisH"/>
    <property type="match status" value="1"/>
</dbReference>
<dbReference type="GO" id="GO:0004359">
    <property type="term" value="F:glutaminase activity"/>
    <property type="evidence" value="ECO:0007669"/>
    <property type="project" value="UniProtKB-EC"/>
</dbReference>
<keyword evidence="4 10" id="KW-0378">Hydrolase</keyword>
<evidence type="ECO:0000256" key="6">
    <source>
        <dbReference type="ARBA" id="ARBA00023102"/>
    </source>
</evidence>
<dbReference type="Proteomes" id="UP000011658">
    <property type="component" value="Chromosome"/>
</dbReference>
<gene>
    <name evidence="10" type="primary">hisH</name>
    <name evidence="13" type="ORF">ST1E_0249</name>
</gene>
<dbReference type="EC" id="4.3.2.10" evidence="10"/>
<dbReference type="Pfam" id="PF00117">
    <property type="entry name" value="GATase"/>
    <property type="match status" value="1"/>
</dbReference>
<dbReference type="Gene3D" id="3.40.50.880">
    <property type="match status" value="1"/>
</dbReference>
<comment type="subcellular location">
    <subcellularLocation>
        <location evidence="10">Cytoplasm</location>
    </subcellularLocation>
</comment>
<dbReference type="InterPro" id="IPR010139">
    <property type="entry name" value="Imidazole-glycPsynth_HisH"/>
</dbReference>
<sequence length="245" mass="28130">MYAWLGLCHLQKAYYKSYKLNKKLKVSNIAIIDFGMGNLHSVARAMQYAAPEANIKICSSAEEIKKADKLVLPGQGAMLDSMRNIEKLNLIELIKNSVSEKPMLGICVGEQMLFDYSLENGCVKCLELLRGSVKQFSGDHFFNSDNLQEKQNANRLKVPHMGWNKVHQKQDHYLWKDIPQNTHFYFVHSYYVCPEDKRIVVGETDYGLSFTCAIASDNIFAVQFHPEKSSKYGLILYRNFANWKI</sequence>
<evidence type="ECO:0000256" key="4">
    <source>
        <dbReference type="ARBA" id="ARBA00022801"/>
    </source>
</evidence>
<comment type="subunit">
    <text evidence="10">Heterodimer of HisH and HisF.</text>
</comment>